<evidence type="ECO:0000256" key="6">
    <source>
        <dbReference type="ARBA" id="ARBA00022729"/>
    </source>
</evidence>
<feature type="signal peptide" evidence="15">
    <location>
        <begin position="1"/>
        <end position="25"/>
    </location>
</feature>
<evidence type="ECO:0000313" key="18">
    <source>
        <dbReference type="EMBL" id="ASG22189.1"/>
    </source>
</evidence>
<evidence type="ECO:0000256" key="7">
    <source>
        <dbReference type="ARBA" id="ARBA00023004"/>
    </source>
</evidence>
<keyword evidence="2 12" id="KW-0813">Transport</keyword>
<comment type="subcellular location">
    <subcellularLocation>
        <location evidence="1 12">Cell outer membrane</location>
        <topology evidence="1 12">Multi-pass membrane protein</topology>
    </subcellularLocation>
</comment>
<dbReference type="Proteomes" id="UP000197153">
    <property type="component" value="Chromosome 2"/>
</dbReference>
<keyword evidence="11 12" id="KW-0998">Cell outer membrane</keyword>
<dbReference type="PROSITE" id="PS01156">
    <property type="entry name" value="TONB_DEPENDENT_REC_2"/>
    <property type="match status" value="1"/>
</dbReference>
<reference evidence="18 19" key="1">
    <citation type="submission" date="2017-06" db="EMBL/GenBank/DDBJ databases">
        <title>Complete genome sequence of Nitrospirillum amazonense strain CBAmC, an endophytic nitrogen-fixing and plant growth-promoting bacterium, isolated from sugarcane.</title>
        <authorList>
            <person name="Schwab S."/>
            <person name="dos Santos Teixeira K.R."/>
            <person name="Simoes Araujo J.L."/>
            <person name="Soares Vidal M."/>
            <person name="Borges de Freitas H.R."/>
            <person name="Rivello Crivelaro A.L."/>
            <person name="Bueno de Camargo Nunes A."/>
            <person name="dos Santos C.M."/>
            <person name="Palmeira da Silva Rosa D."/>
            <person name="da Silva Padilha D."/>
            <person name="da Silva E."/>
            <person name="Araujo Terra L."/>
            <person name="Soares Mendes V."/>
            <person name="Farinelli L."/>
            <person name="Magalhaes Cruz L."/>
            <person name="Baldani J.I."/>
        </authorList>
    </citation>
    <scope>NUCLEOTIDE SEQUENCE [LARGE SCALE GENOMIC DNA]</scope>
    <source>
        <strain evidence="18 19">CBAmC</strain>
    </source>
</reference>
<feature type="short sequence motif" description="TonB C-terminal box" evidence="13">
    <location>
        <begin position="749"/>
        <end position="766"/>
    </location>
</feature>
<dbReference type="InterPro" id="IPR036942">
    <property type="entry name" value="Beta-barrel_TonB_sf"/>
</dbReference>
<dbReference type="PANTHER" id="PTHR32552">
    <property type="entry name" value="FERRICHROME IRON RECEPTOR-RELATED"/>
    <property type="match status" value="1"/>
</dbReference>
<accession>A0A248JUA5</accession>
<keyword evidence="19" id="KW-1185">Reference proteome</keyword>
<evidence type="ECO:0000256" key="3">
    <source>
        <dbReference type="ARBA" id="ARBA00022452"/>
    </source>
</evidence>
<dbReference type="InterPro" id="IPR010917">
    <property type="entry name" value="TonB_rcpt_CS"/>
</dbReference>
<protein>
    <recommendedName>
        <fullName evidence="20">TonB-dependent receptor</fullName>
    </recommendedName>
</protein>
<comment type="similarity">
    <text evidence="12 14">Belongs to the TonB-dependent receptor family.</text>
</comment>
<evidence type="ECO:0000256" key="11">
    <source>
        <dbReference type="ARBA" id="ARBA00023237"/>
    </source>
</evidence>
<evidence type="ECO:0000256" key="9">
    <source>
        <dbReference type="ARBA" id="ARBA00023077"/>
    </source>
</evidence>
<evidence type="ECO:0000256" key="12">
    <source>
        <dbReference type="PROSITE-ProRule" id="PRU01360"/>
    </source>
</evidence>
<evidence type="ECO:0000256" key="1">
    <source>
        <dbReference type="ARBA" id="ARBA00004571"/>
    </source>
</evidence>
<evidence type="ECO:0000256" key="13">
    <source>
        <dbReference type="PROSITE-ProRule" id="PRU10144"/>
    </source>
</evidence>
<feature type="chain" id="PRO_5012015416" description="TonB-dependent receptor" evidence="15">
    <location>
        <begin position="26"/>
        <end position="766"/>
    </location>
</feature>
<evidence type="ECO:0000256" key="4">
    <source>
        <dbReference type="ARBA" id="ARBA00022496"/>
    </source>
</evidence>
<dbReference type="GO" id="GO:0009279">
    <property type="term" value="C:cell outer membrane"/>
    <property type="evidence" value="ECO:0007669"/>
    <property type="project" value="UniProtKB-SubCell"/>
</dbReference>
<keyword evidence="9 14" id="KW-0798">TonB box</keyword>
<evidence type="ECO:0000259" key="17">
    <source>
        <dbReference type="Pfam" id="PF07715"/>
    </source>
</evidence>
<dbReference type="InterPro" id="IPR039426">
    <property type="entry name" value="TonB-dep_rcpt-like"/>
</dbReference>
<keyword evidence="8" id="KW-0406">Ion transport</keyword>
<feature type="domain" description="TonB-dependent receptor-like beta-barrel" evidence="16">
    <location>
        <begin position="300"/>
        <end position="728"/>
    </location>
</feature>
<evidence type="ECO:0000259" key="16">
    <source>
        <dbReference type="Pfam" id="PF00593"/>
    </source>
</evidence>
<dbReference type="InterPro" id="IPR012910">
    <property type="entry name" value="Plug_dom"/>
</dbReference>
<dbReference type="KEGG" id="nao:Y958_14570"/>
<feature type="domain" description="TonB-dependent receptor plug" evidence="17">
    <location>
        <begin position="55"/>
        <end position="164"/>
    </location>
</feature>
<evidence type="ECO:0000256" key="10">
    <source>
        <dbReference type="ARBA" id="ARBA00023136"/>
    </source>
</evidence>
<evidence type="ECO:0000256" key="8">
    <source>
        <dbReference type="ARBA" id="ARBA00023065"/>
    </source>
</evidence>
<dbReference type="CDD" id="cd01347">
    <property type="entry name" value="ligand_gated_channel"/>
    <property type="match status" value="1"/>
</dbReference>
<evidence type="ECO:0000313" key="19">
    <source>
        <dbReference type="Proteomes" id="UP000197153"/>
    </source>
</evidence>
<sequence length="766" mass="82497">MMRYNDVLMRTVALGVLLAANSAEAQNAASGDARSGSEDVLQDIVVTAQHRSENIQNIPIAVNALDGQTLKNRGVTSSEDIAEFVPNLQISLPYGVGSQPIITIRGVGLNDVSTNNAGPNGVYIDDVYMSSPASQSFQTFDLERVEVLKGPQGTLYGRNTTGGAISYISARPTDEPSASVHASYGSYNTYQVDGFVNGPLDDRVNARIAFNHNGSDGFMKNLQTGQRQGGTDDYAVRTLFEIKPSDDLTLLLNLHWGRQQTLPTPYHEVGTLDPSTGGFCSTAQVQASSCVDAYGYHGPSNLYKGNYNRTEETTVAANGASLRADYSLEDVTLTSITAYESSRRTDPEDSDSEPLRLLEIDWGVTSKSYSQEFRAAGGDAALHWVGGLYYMNEILWQNQTSRAFQDLDLVFGPGAGEGVALVGGDTSRQRTSAYAAFGQTDFDVADGLRLTLGGRFTHEEKTFATIGALSLETNGAFPAATPIYAANEKLENNAASWRAALDYEVEPDIHVYTSVATGFKSGGYNGGFLASNPVDAATQLRPIQPEKVTAYEVGFKTDLLDRRLRFNGAAFYYDYTNMQVYNLTPASNPGDLPVSVLVNAPTATIKGVELELSAKPLSGLTTSLNLGYLDARMGNFNLGGVTTSLENLTGNRLPSSPRVTAIAMADYAIPLANQATVTIGTSASYRTRQFFDIRNNPLLVQGAYWLLDAQVRYSSPGGRWSLGVFTKNLTGTKYITYGADLSNPFGFIQQVAGAPRTVGIQATLHF</sequence>
<organism evidence="18 19">
    <name type="scientific">Nitrospirillum viridazoti CBAmc</name>
    <dbReference type="NCBI Taxonomy" id="1441467"/>
    <lineage>
        <taxon>Bacteria</taxon>
        <taxon>Pseudomonadati</taxon>
        <taxon>Pseudomonadota</taxon>
        <taxon>Alphaproteobacteria</taxon>
        <taxon>Rhodospirillales</taxon>
        <taxon>Azospirillaceae</taxon>
        <taxon>Nitrospirillum</taxon>
        <taxon>Nitrospirillum viridazoti</taxon>
    </lineage>
</organism>
<name>A0A248JUA5_9PROT</name>
<keyword evidence="4" id="KW-0410">Iron transport</keyword>
<dbReference type="PROSITE" id="PS52016">
    <property type="entry name" value="TONB_DEPENDENT_REC_3"/>
    <property type="match status" value="1"/>
</dbReference>
<dbReference type="Gene3D" id="2.40.170.20">
    <property type="entry name" value="TonB-dependent receptor, beta-barrel domain"/>
    <property type="match status" value="1"/>
</dbReference>
<dbReference type="Pfam" id="PF07715">
    <property type="entry name" value="Plug"/>
    <property type="match status" value="1"/>
</dbReference>
<keyword evidence="3 12" id="KW-1134">Transmembrane beta strand</keyword>
<keyword evidence="5 12" id="KW-0812">Transmembrane</keyword>
<dbReference type="SUPFAM" id="SSF56935">
    <property type="entry name" value="Porins"/>
    <property type="match status" value="1"/>
</dbReference>
<evidence type="ECO:0000256" key="14">
    <source>
        <dbReference type="RuleBase" id="RU003357"/>
    </source>
</evidence>
<evidence type="ECO:0000256" key="15">
    <source>
        <dbReference type="SAM" id="SignalP"/>
    </source>
</evidence>
<proteinExistence type="inferred from homology"/>
<dbReference type="AlphaFoldDB" id="A0A248JUA5"/>
<gene>
    <name evidence="18" type="ORF">Y958_14570</name>
</gene>
<keyword evidence="7" id="KW-0408">Iron</keyword>
<evidence type="ECO:0000256" key="2">
    <source>
        <dbReference type="ARBA" id="ARBA00022448"/>
    </source>
</evidence>
<dbReference type="RefSeq" id="WP_088872801.1">
    <property type="nucleotide sequence ID" value="NZ_CP022111.1"/>
</dbReference>
<keyword evidence="10 12" id="KW-0472">Membrane</keyword>
<dbReference type="PANTHER" id="PTHR32552:SF81">
    <property type="entry name" value="TONB-DEPENDENT OUTER MEMBRANE RECEPTOR"/>
    <property type="match status" value="1"/>
</dbReference>
<evidence type="ECO:0008006" key="20">
    <source>
        <dbReference type="Google" id="ProtNLM"/>
    </source>
</evidence>
<dbReference type="Pfam" id="PF00593">
    <property type="entry name" value="TonB_dep_Rec_b-barrel"/>
    <property type="match status" value="1"/>
</dbReference>
<dbReference type="InterPro" id="IPR000531">
    <property type="entry name" value="Beta-barrel_TonB"/>
</dbReference>
<keyword evidence="6 15" id="KW-0732">Signal</keyword>
<dbReference type="EMBL" id="CP022111">
    <property type="protein sequence ID" value="ASG22189.1"/>
    <property type="molecule type" value="Genomic_DNA"/>
</dbReference>
<evidence type="ECO:0000256" key="5">
    <source>
        <dbReference type="ARBA" id="ARBA00022692"/>
    </source>
</evidence>
<dbReference type="GO" id="GO:0006826">
    <property type="term" value="P:iron ion transport"/>
    <property type="evidence" value="ECO:0007669"/>
    <property type="project" value="UniProtKB-KW"/>
</dbReference>